<evidence type="ECO:0000313" key="3">
    <source>
        <dbReference type="EMBL" id="KFI49316.1"/>
    </source>
</evidence>
<dbReference type="EMBL" id="JGYN01000025">
    <property type="protein sequence ID" value="KFI49316.1"/>
    <property type="molecule type" value="Genomic_DNA"/>
</dbReference>
<keyword evidence="3" id="KW-0449">Lipoprotein</keyword>
<feature type="region of interest" description="Disordered" evidence="1">
    <location>
        <begin position="96"/>
        <end position="123"/>
    </location>
</feature>
<comment type="caution">
    <text evidence="3">The sequence shown here is derived from an EMBL/GenBank/DDBJ whole genome shotgun (WGS) entry which is preliminary data.</text>
</comment>
<feature type="compositionally biased region" description="Polar residues" evidence="1">
    <location>
        <begin position="99"/>
        <end position="114"/>
    </location>
</feature>
<reference evidence="3 4" key="1">
    <citation type="submission" date="2014-03" db="EMBL/GenBank/DDBJ databases">
        <title>Genomics of Bifidobacteria.</title>
        <authorList>
            <person name="Ventura M."/>
            <person name="Milani C."/>
            <person name="Lugli G.A."/>
        </authorList>
    </citation>
    <scope>NUCLEOTIDE SEQUENCE [LARGE SCALE GENOMIC DNA]</scope>
    <source>
        <strain evidence="3 4">DSM 23969</strain>
    </source>
</reference>
<evidence type="ECO:0000256" key="2">
    <source>
        <dbReference type="SAM" id="SignalP"/>
    </source>
</evidence>
<accession>A0A086ZS16</accession>
<dbReference type="PROSITE" id="PS51257">
    <property type="entry name" value="PROKAR_LIPOPROTEIN"/>
    <property type="match status" value="1"/>
</dbReference>
<dbReference type="Proteomes" id="UP000029108">
    <property type="component" value="Unassembled WGS sequence"/>
</dbReference>
<keyword evidence="2" id="KW-0732">Signal</keyword>
<protein>
    <submittedName>
        <fullName evidence="3">Putative lipoprotein</fullName>
    </submittedName>
</protein>
<sequence>MGRRRMAALLSLVTVLACSGCAMRSESDSGQTDPFSGPWGASLQRVRDESDNETVRKVLEDGVIDDAEQAQIESDMTKCMADLGYEWTYIDKGDGGEAVNSTERTRNATGQESNQAKEKCGRSTGFDPLLELARQIRNNPEHKNPSEPIFDCLQRKGLIDRSITFDEYWNSIKSGDMSLRDKLFERYEDPSSLDYDPQQAQTFQQCAAASRQ</sequence>
<feature type="chain" id="PRO_5038442952" evidence="2">
    <location>
        <begin position="25"/>
        <end position="212"/>
    </location>
</feature>
<feature type="signal peptide" evidence="2">
    <location>
        <begin position="1"/>
        <end position="24"/>
    </location>
</feature>
<feature type="compositionally biased region" description="Low complexity" evidence="1">
    <location>
        <begin position="198"/>
        <end position="212"/>
    </location>
</feature>
<feature type="region of interest" description="Disordered" evidence="1">
    <location>
        <begin position="190"/>
        <end position="212"/>
    </location>
</feature>
<evidence type="ECO:0000313" key="4">
    <source>
        <dbReference type="Proteomes" id="UP000029108"/>
    </source>
</evidence>
<dbReference type="AlphaFoldDB" id="A0A086ZS16"/>
<dbReference type="eggNOG" id="ENOG5032FJH">
    <property type="taxonomic scope" value="Bacteria"/>
</dbReference>
<name>A0A086ZS16_9BIFI</name>
<organism evidence="3 4">
    <name type="scientific">Bifidobacterium biavatii DSM 23969</name>
    <dbReference type="NCBI Taxonomy" id="1437608"/>
    <lineage>
        <taxon>Bacteria</taxon>
        <taxon>Bacillati</taxon>
        <taxon>Actinomycetota</taxon>
        <taxon>Actinomycetes</taxon>
        <taxon>Bifidobacteriales</taxon>
        <taxon>Bifidobacteriaceae</taxon>
        <taxon>Bifidobacterium</taxon>
    </lineage>
</organism>
<keyword evidence="4" id="KW-1185">Reference proteome</keyword>
<evidence type="ECO:0000256" key="1">
    <source>
        <dbReference type="SAM" id="MobiDB-lite"/>
    </source>
</evidence>
<proteinExistence type="predicted"/>
<gene>
    <name evidence="3" type="ORF">BBIA_2097</name>
</gene>